<dbReference type="PANTHER" id="PTHR30005">
    <property type="entry name" value="EXOPOLYPHOSPHATASE"/>
    <property type="match status" value="1"/>
</dbReference>
<dbReference type="InterPro" id="IPR043129">
    <property type="entry name" value="ATPase_NBD"/>
</dbReference>
<dbReference type="InterPro" id="IPR050273">
    <property type="entry name" value="GppA/Ppx_hydrolase"/>
</dbReference>
<proteinExistence type="inferred from homology"/>
<protein>
    <submittedName>
        <fullName evidence="4">Exopolyphosphatase/guanosine-5'-triphosphate, 3'-diphosphate pyrophosphatase</fullName>
    </submittedName>
</protein>
<feature type="compositionally biased region" description="Basic and acidic residues" evidence="2">
    <location>
        <begin position="39"/>
        <end position="49"/>
    </location>
</feature>
<dbReference type="EMBL" id="PJMY01000003">
    <property type="protein sequence ID" value="PKV96238.1"/>
    <property type="molecule type" value="Genomic_DNA"/>
</dbReference>
<gene>
    <name evidence="4" type="ORF">ATK30_7175</name>
</gene>
<dbReference type="GO" id="GO:0016462">
    <property type="term" value="F:pyrophosphatase activity"/>
    <property type="evidence" value="ECO:0007669"/>
    <property type="project" value="TreeGrafter"/>
</dbReference>
<comment type="similarity">
    <text evidence="1">Belongs to the GppA/Ppx family.</text>
</comment>
<accession>A0A2N3WQU6</accession>
<comment type="caution">
    <text evidence="4">The sequence shown here is derived from an EMBL/GenBank/DDBJ whole genome shotgun (WGS) entry which is preliminary data.</text>
</comment>
<evidence type="ECO:0000256" key="2">
    <source>
        <dbReference type="SAM" id="MobiDB-lite"/>
    </source>
</evidence>
<feature type="domain" description="Ppx/GppA phosphatase N-terminal" evidence="3">
    <location>
        <begin position="86"/>
        <end position="355"/>
    </location>
</feature>
<organism evidence="4 5">
    <name type="scientific">Amycolatopsis echigonensis</name>
    <dbReference type="NCBI Taxonomy" id="2576905"/>
    <lineage>
        <taxon>Bacteria</taxon>
        <taxon>Bacillati</taxon>
        <taxon>Actinomycetota</taxon>
        <taxon>Actinomycetes</taxon>
        <taxon>Pseudonocardiales</taxon>
        <taxon>Pseudonocardiaceae</taxon>
        <taxon>Amycolatopsis</taxon>
    </lineage>
</organism>
<feature type="region of interest" description="Disordered" evidence="2">
    <location>
        <begin position="23"/>
        <end position="49"/>
    </location>
</feature>
<keyword evidence="5" id="KW-1185">Reference proteome</keyword>
<evidence type="ECO:0000256" key="1">
    <source>
        <dbReference type="ARBA" id="ARBA00007125"/>
    </source>
</evidence>
<dbReference type="AlphaFoldDB" id="A0A2N3WQU6"/>
<dbReference type="Gene3D" id="3.30.420.150">
    <property type="entry name" value="Exopolyphosphatase. Domain 2"/>
    <property type="match status" value="1"/>
</dbReference>
<evidence type="ECO:0000313" key="4">
    <source>
        <dbReference type="EMBL" id="PKV96238.1"/>
    </source>
</evidence>
<reference evidence="4 5" key="1">
    <citation type="submission" date="2017-12" db="EMBL/GenBank/DDBJ databases">
        <title>Sequencing the genomes of 1000 Actinobacteria strains.</title>
        <authorList>
            <person name="Klenk H.-P."/>
        </authorList>
    </citation>
    <scope>NUCLEOTIDE SEQUENCE [LARGE SCALE GENOMIC DNA]</scope>
    <source>
        <strain evidence="4 5">DSM 45165</strain>
    </source>
</reference>
<dbReference type="Pfam" id="PF02541">
    <property type="entry name" value="Ppx-GppA"/>
    <property type="match status" value="1"/>
</dbReference>
<dbReference type="Proteomes" id="UP000233750">
    <property type="component" value="Unassembled WGS sequence"/>
</dbReference>
<name>A0A2N3WQU6_9PSEU</name>
<sequence length="370" mass="39538">MMRTTECEKVALRVDAAVEMPSTPRAGREFGSKNGFNGESRRGESEVGRTVHRIEGPAAAVLDVGSFSARLVVLEPGGSPIDPALTHQTRLRLDRELDADGRLSKCGIAAIAKAVANGMDCAREHGVKDVFPLATSSIRDAVNSREAVREVARETGVELRFLSGRREAELTYVGARRWYGAAGGPLLVLDIGGGTVELSAGAGEQATFARSLPLGARSVTRDWLPAEPPVRSKHVSALRDHVLEEVASALGDVKAELAEHRVVGCSKVLRQLARLAGDRPGKARELHLDDVRAWIPRLSAMPFARRAQLPGISRQRAQQALGGAVVAEALLTVAGGKMTICPWSTRDGLLLTLLDQLTDATGKHRSRPAA</sequence>
<dbReference type="Gene3D" id="3.30.420.40">
    <property type="match status" value="1"/>
</dbReference>
<evidence type="ECO:0000259" key="3">
    <source>
        <dbReference type="Pfam" id="PF02541"/>
    </source>
</evidence>
<evidence type="ECO:0000313" key="5">
    <source>
        <dbReference type="Proteomes" id="UP000233750"/>
    </source>
</evidence>
<dbReference type="InterPro" id="IPR003695">
    <property type="entry name" value="Ppx_GppA_N"/>
</dbReference>
<dbReference type="PANTHER" id="PTHR30005:SF0">
    <property type="entry name" value="RETROGRADE REGULATION PROTEIN 2"/>
    <property type="match status" value="1"/>
</dbReference>
<dbReference type="SUPFAM" id="SSF53067">
    <property type="entry name" value="Actin-like ATPase domain"/>
    <property type="match status" value="2"/>
</dbReference>